<feature type="transmembrane region" description="Helical" evidence="1">
    <location>
        <begin position="70"/>
        <end position="86"/>
    </location>
</feature>
<dbReference type="AlphaFoldDB" id="E6Q1X6"/>
<keyword evidence="1" id="KW-0472">Membrane</keyword>
<keyword evidence="1" id="KW-0812">Transmembrane</keyword>
<dbReference type="EMBL" id="CABO01000015">
    <property type="protein sequence ID" value="CBI01186.1"/>
    <property type="molecule type" value="Genomic_DNA"/>
</dbReference>
<protein>
    <submittedName>
        <fullName evidence="2">Uncharacterized protein</fullName>
    </submittedName>
</protein>
<organism evidence="2">
    <name type="scientific">mine drainage metagenome</name>
    <dbReference type="NCBI Taxonomy" id="410659"/>
    <lineage>
        <taxon>unclassified sequences</taxon>
        <taxon>metagenomes</taxon>
        <taxon>ecological metagenomes</taxon>
    </lineage>
</organism>
<feature type="transmembrane region" description="Helical" evidence="1">
    <location>
        <begin position="36"/>
        <end position="58"/>
    </location>
</feature>
<evidence type="ECO:0000256" key="1">
    <source>
        <dbReference type="SAM" id="Phobius"/>
    </source>
</evidence>
<name>E6Q1X6_9ZZZZ</name>
<evidence type="ECO:0000313" key="2">
    <source>
        <dbReference type="EMBL" id="CBI01186.1"/>
    </source>
</evidence>
<feature type="transmembrane region" description="Helical" evidence="1">
    <location>
        <begin position="6"/>
        <end position="24"/>
    </location>
</feature>
<sequence>MSTPLLIAGIVVLATLAATAYIAVKSDIAPIPRVLRFALELAVFALGIVVLDRAVAGFHLNIAPIGRDEGAAILAAYALLTVIPAWRRMQAAGKERS</sequence>
<keyword evidence="1" id="KW-1133">Transmembrane helix</keyword>
<comment type="caution">
    <text evidence="2">The sequence shown here is derived from an EMBL/GenBank/DDBJ whole genome shotgun (WGS) entry which is preliminary data.</text>
</comment>
<gene>
    <name evidence="2" type="ORF">CARN4_0539</name>
</gene>
<reference evidence="2" key="1">
    <citation type="submission" date="2009-10" db="EMBL/GenBank/DDBJ databases">
        <title>Diversity of trophic interactions inside an arsenic-rich microbial ecosystem.</title>
        <authorList>
            <person name="Bertin P.N."/>
            <person name="Heinrich-Salmeron A."/>
            <person name="Pelletier E."/>
            <person name="Goulhen-Chollet F."/>
            <person name="Arsene-Ploetze F."/>
            <person name="Gallien S."/>
            <person name="Calteau A."/>
            <person name="Vallenet D."/>
            <person name="Casiot C."/>
            <person name="Chane-Woon-Ming B."/>
            <person name="Giloteaux L."/>
            <person name="Barakat M."/>
            <person name="Bonnefoy V."/>
            <person name="Bruneel O."/>
            <person name="Chandler M."/>
            <person name="Cleiss J."/>
            <person name="Duran R."/>
            <person name="Elbaz-Poulichet F."/>
            <person name="Fonknechten N."/>
            <person name="Lauga B."/>
            <person name="Mornico D."/>
            <person name="Ortet P."/>
            <person name="Schaeffer C."/>
            <person name="Siguier P."/>
            <person name="Alexander Thil Smith A."/>
            <person name="Van Dorsselaer A."/>
            <person name="Weissenbach J."/>
            <person name="Medigue C."/>
            <person name="Le Paslier D."/>
        </authorList>
    </citation>
    <scope>NUCLEOTIDE SEQUENCE</scope>
</reference>
<accession>E6Q1X6</accession>
<proteinExistence type="predicted"/>